<reference evidence="1" key="1">
    <citation type="submission" date="2022-06" db="EMBL/GenBank/DDBJ databases">
        <title>Uncovering the hologenomic basis of an extraordinary plant invasion.</title>
        <authorList>
            <person name="Bieker V.C."/>
            <person name="Martin M.D."/>
            <person name="Gilbert T."/>
            <person name="Hodgins K."/>
            <person name="Battlay P."/>
            <person name="Petersen B."/>
            <person name="Wilson J."/>
        </authorList>
    </citation>
    <scope>NUCLEOTIDE SEQUENCE</scope>
    <source>
        <strain evidence="1">AA19_3_7</strain>
        <tissue evidence="1">Leaf</tissue>
    </source>
</reference>
<evidence type="ECO:0000313" key="2">
    <source>
        <dbReference type="Proteomes" id="UP001206925"/>
    </source>
</evidence>
<protein>
    <submittedName>
        <fullName evidence="1">Uncharacterized protein</fullName>
    </submittedName>
</protein>
<name>A0AAD5CPS9_AMBAR</name>
<gene>
    <name evidence="1" type="ORF">M8C21_034031</name>
</gene>
<dbReference type="AlphaFoldDB" id="A0AAD5CPS9"/>
<dbReference type="Proteomes" id="UP001206925">
    <property type="component" value="Unassembled WGS sequence"/>
</dbReference>
<accession>A0AAD5CPS9</accession>
<proteinExistence type="predicted"/>
<dbReference type="PANTHER" id="PTHR46080:SF3">
    <property type="entry name" value="MITOCHONDRIAL SUBSTRATE CARRIER FAMILY PROTEIN"/>
    <property type="match status" value="1"/>
</dbReference>
<sequence length="286" mass="31304">IGVLKRKERGSIDNGPVVVATFPAAARVRFRTRPISGPPLSLSWPLKSFVLLHYLLERTGKMKQKITNHNVFEINNEGLEIRRRQSCSTKHVALETSEELDLHTRALMEVQVMHAKNQVFNASNMLPAVAAKAIDGWFPGLADTIEKSDKFSKTTGFIGVQLRSTISRKYGVCNFLNRVNTGVLCSLLGHGNDGNGSVPSQGTIVLVQGAGGISAAAAAFLITTPLDTVNTQLHVMGHDKRPNTRQLIKTLITEDWLESIQGFSPINSKMFHGGRVIEAKMLNAIL</sequence>
<feature type="non-terminal residue" evidence="1">
    <location>
        <position position="1"/>
    </location>
</feature>
<dbReference type="PANTHER" id="PTHR46080">
    <property type="entry name" value="MITOCHONDRIAL SUBSTRATE CARRIER FAMILY PROTEIN J"/>
    <property type="match status" value="1"/>
</dbReference>
<evidence type="ECO:0000313" key="1">
    <source>
        <dbReference type="EMBL" id="KAI7745065.1"/>
    </source>
</evidence>
<organism evidence="1 2">
    <name type="scientific">Ambrosia artemisiifolia</name>
    <name type="common">Common ragweed</name>
    <dbReference type="NCBI Taxonomy" id="4212"/>
    <lineage>
        <taxon>Eukaryota</taxon>
        <taxon>Viridiplantae</taxon>
        <taxon>Streptophyta</taxon>
        <taxon>Embryophyta</taxon>
        <taxon>Tracheophyta</taxon>
        <taxon>Spermatophyta</taxon>
        <taxon>Magnoliopsida</taxon>
        <taxon>eudicotyledons</taxon>
        <taxon>Gunneridae</taxon>
        <taxon>Pentapetalae</taxon>
        <taxon>asterids</taxon>
        <taxon>campanulids</taxon>
        <taxon>Asterales</taxon>
        <taxon>Asteraceae</taxon>
        <taxon>Asteroideae</taxon>
        <taxon>Heliantheae alliance</taxon>
        <taxon>Heliantheae</taxon>
        <taxon>Ambrosia</taxon>
    </lineage>
</organism>
<keyword evidence="2" id="KW-1185">Reference proteome</keyword>
<comment type="caution">
    <text evidence="1">The sequence shown here is derived from an EMBL/GenBank/DDBJ whole genome shotgun (WGS) entry which is preliminary data.</text>
</comment>
<dbReference type="EMBL" id="JAMZMK010007371">
    <property type="protein sequence ID" value="KAI7745065.1"/>
    <property type="molecule type" value="Genomic_DNA"/>
</dbReference>